<dbReference type="AlphaFoldDB" id="A0A2Z6TAR1"/>
<comment type="caution">
    <text evidence="1">The sequence shown here is derived from an EMBL/GenBank/DDBJ whole genome shotgun (WGS) entry which is preliminary data.</text>
</comment>
<keyword evidence="2" id="KW-1185">Reference proteome</keyword>
<evidence type="ECO:0000313" key="2">
    <source>
        <dbReference type="Proteomes" id="UP000257317"/>
    </source>
</evidence>
<dbReference type="OrthoDB" id="9918427at2"/>
<dbReference type="Proteomes" id="UP000257317">
    <property type="component" value="Unassembled WGS sequence"/>
</dbReference>
<evidence type="ECO:0000313" key="1">
    <source>
        <dbReference type="EMBL" id="GBG05013.1"/>
    </source>
</evidence>
<proteinExistence type="predicted"/>
<organism evidence="1 2">
    <name type="scientific">Lactobacillus rodentium</name>
    <dbReference type="NCBI Taxonomy" id="947835"/>
    <lineage>
        <taxon>Bacteria</taxon>
        <taxon>Bacillati</taxon>
        <taxon>Bacillota</taxon>
        <taxon>Bacilli</taxon>
        <taxon>Lactobacillales</taxon>
        <taxon>Lactobacillaceae</taxon>
        <taxon>Lactobacillus</taxon>
    </lineage>
</organism>
<dbReference type="EMBL" id="BFBY01000006">
    <property type="protein sequence ID" value="GBG05013.1"/>
    <property type="molecule type" value="Genomic_DNA"/>
</dbReference>
<dbReference type="RefSeq" id="WP_117118342.1">
    <property type="nucleotide sequence ID" value="NZ_BFBY01000006.1"/>
</dbReference>
<protein>
    <submittedName>
        <fullName evidence="1">Uncharacterized protein</fullName>
    </submittedName>
</protein>
<sequence length="90" mass="10752">MEESKRLQLIWNDWSQNLVTITSIETNNYLVKTRLLNKHDQPISFNLFFDENGTYQMRYQKAKRMLHLSNIKEENLPAGILRFAYMIASK</sequence>
<reference evidence="2" key="1">
    <citation type="submission" date="2018-03" db="EMBL/GenBank/DDBJ databases">
        <title>New taxa in the Lactobacillus gasseri group.</title>
        <authorList>
            <person name="Tanizawa Y."/>
            <person name="Tohno M."/>
            <person name="Endo A."/>
            <person name="Arita M."/>
        </authorList>
    </citation>
    <scope>NUCLEOTIDE SEQUENCE [LARGE SCALE GENOMIC DNA]</scope>
    <source>
        <strain evidence="2">DSM 24759</strain>
    </source>
</reference>
<accession>A0A2Z6TAR1</accession>
<name>A0A2Z6TAR1_9LACO</name>
<gene>
    <name evidence="1" type="ORF">LrDSM24759_09270</name>
</gene>